<keyword evidence="1" id="KW-1133">Transmembrane helix</keyword>
<dbReference type="Proteomes" id="UP000054937">
    <property type="component" value="Unassembled WGS sequence"/>
</dbReference>
<dbReference type="PANTHER" id="PTHR15332:SF175">
    <property type="entry name" value="PROPROTEIN CONVERTASE SUBTILISIN_KEXIN TYPE 5-LIKE"/>
    <property type="match status" value="1"/>
</dbReference>
<evidence type="ECO:0000313" key="5">
    <source>
        <dbReference type="Proteomes" id="UP000054937"/>
    </source>
</evidence>
<feature type="domain" description="4Fe-4S ferredoxin-type" evidence="3">
    <location>
        <begin position="689"/>
        <end position="721"/>
    </location>
</feature>
<evidence type="ECO:0000256" key="2">
    <source>
        <dbReference type="SAM" id="SignalP"/>
    </source>
</evidence>
<dbReference type="OrthoDB" id="25879at2759"/>
<feature type="chain" id="PRO_5006867576" evidence="2">
    <location>
        <begin position="28"/>
        <end position="812"/>
    </location>
</feature>
<evidence type="ECO:0000313" key="4">
    <source>
        <dbReference type="EMBL" id="KRX05539.1"/>
    </source>
</evidence>
<dbReference type="SUPFAM" id="SSF57184">
    <property type="entry name" value="Growth factor receptor domain"/>
    <property type="match status" value="4"/>
</dbReference>
<reference evidence="4 5" key="1">
    <citation type="journal article" date="2015" name="Sci. Rep.">
        <title>Genome of the facultative scuticociliatosis pathogen Pseudocohnilembus persalinus provides insight into its virulence through horizontal gene transfer.</title>
        <authorList>
            <person name="Xiong J."/>
            <person name="Wang G."/>
            <person name="Cheng J."/>
            <person name="Tian M."/>
            <person name="Pan X."/>
            <person name="Warren A."/>
            <person name="Jiang C."/>
            <person name="Yuan D."/>
            <person name="Miao W."/>
        </authorList>
    </citation>
    <scope>NUCLEOTIDE SEQUENCE [LARGE SCALE GENOMIC DNA]</scope>
    <source>
        <strain evidence="4">36N120E</strain>
    </source>
</reference>
<dbReference type="InterPro" id="IPR009030">
    <property type="entry name" value="Growth_fac_rcpt_cys_sf"/>
</dbReference>
<proteinExistence type="predicted"/>
<dbReference type="OMA" id="ECICEDY"/>
<dbReference type="InterPro" id="IPR000742">
    <property type="entry name" value="EGF"/>
</dbReference>
<dbReference type="InterPro" id="IPR039477">
    <property type="entry name" value="ILEI/PANDER_dom"/>
</dbReference>
<dbReference type="InterPro" id="IPR006212">
    <property type="entry name" value="Furin_repeat"/>
</dbReference>
<evidence type="ECO:0000256" key="1">
    <source>
        <dbReference type="SAM" id="Phobius"/>
    </source>
</evidence>
<dbReference type="SMART" id="SM00181">
    <property type="entry name" value="EGF"/>
    <property type="match status" value="5"/>
</dbReference>
<organism evidence="4 5">
    <name type="scientific">Pseudocohnilembus persalinus</name>
    <name type="common">Ciliate</name>
    <dbReference type="NCBI Taxonomy" id="266149"/>
    <lineage>
        <taxon>Eukaryota</taxon>
        <taxon>Sar</taxon>
        <taxon>Alveolata</taxon>
        <taxon>Ciliophora</taxon>
        <taxon>Intramacronucleata</taxon>
        <taxon>Oligohymenophorea</taxon>
        <taxon>Scuticociliatia</taxon>
        <taxon>Philasterida</taxon>
        <taxon>Pseudocohnilembidae</taxon>
        <taxon>Pseudocohnilembus</taxon>
    </lineage>
</organism>
<dbReference type="Pfam" id="PF15711">
    <property type="entry name" value="ILEI"/>
    <property type="match status" value="1"/>
</dbReference>
<dbReference type="InterPro" id="IPR017896">
    <property type="entry name" value="4Fe4S_Fe-S-bd"/>
</dbReference>
<evidence type="ECO:0000259" key="3">
    <source>
        <dbReference type="PROSITE" id="PS51379"/>
    </source>
</evidence>
<feature type="signal peptide" evidence="2">
    <location>
        <begin position="1"/>
        <end position="27"/>
    </location>
</feature>
<name>A0A0V0QT43_PSEPJ</name>
<keyword evidence="5" id="KW-1185">Reference proteome</keyword>
<dbReference type="SMART" id="SM00261">
    <property type="entry name" value="FU"/>
    <property type="match status" value="6"/>
</dbReference>
<dbReference type="AlphaFoldDB" id="A0A0V0QT43"/>
<dbReference type="PROSITE" id="PS51379">
    <property type="entry name" value="4FE4S_FER_2"/>
    <property type="match status" value="1"/>
</dbReference>
<dbReference type="Gene3D" id="2.10.220.10">
    <property type="entry name" value="Hormone Receptor, Insulin-like Growth Factor Receptor 1, Chain A, domain 2"/>
    <property type="match status" value="1"/>
</dbReference>
<dbReference type="InParanoid" id="A0A0V0QT43"/>
<gene>
    <name evidence="4" type="ORF">PPERSA_12717</name>
</gene>
<keyword evidence="2" id="KW-0732">Signal</keyword>
<feature type="transmembrane region" description="Helical" evidence="1">
    <location>
        <begin position="789"/>
        <end position="811"/>
    </location>
</feature>
<sequence length="812" mass="91027">MNTNPKKQLTILTIFLFIITKTALTLTEKPPNCINFLELVGQNSYEHAPQLQIYINKIELNFSSNQDSTIILVLNQETGEILKEKFYQTSQTDEGVYNVISWIDNNTQKGDLILFTYQGLGSANFYYNFYSHSQINLLWPQNGDEIVISSMLEMVSILSLKNVKRLAYAKADQINMTYCLKECDYKCYSCEESDTSSCLQCSSEDRIEDGVCNCGEGFYSIVGESQCQRLPSECSKQITITSGSDTNNNLLILQLNSNYISIDQPGITLITLDESSFTVQQQQSFDTTSSATAETDFQTAISNLADQQLAIIGFKGQATNYLTITTYTSLQLLGLQQSTPFQDSASFSMIGCKNCASSYSESYVLSAEGYATSNYCAQQECSYKCSECVDENSPNTCVDCSELNRDLPDCDCAQGYYEDPDSKVCLKCHPKCQTCQVTYDNCLICASTMRTPSPFCECPAQYIEYPTIQNECQKCSYKCQSCSDPNNPDICDECVDPNREKPYCNCASGFYGSPDGEEDTNCYSCIDNCAICENDQFCLSCQDELRSSSSLCSCKEGYVEADDGECIQCNVKCKTCNKQDIDECYVCADNRVDAPDCYCDQTQGYFEYNPIQKECYTCDYKCQTCLQSNPSACITCSSSTRNYAPNCDCKENYYDLHKEATCYQCPSTVSNCLWDVSTETVIYECPIGYFYSQDSDKYCEQCVINNCEDPCPVDASDIKEKNCLQCDSLKRHCTKCDRDKFRVLNNNNECICEDYYKENSKGICEPDNNVGSIKAIKSFTNIASQIAQLSIPLFGGALFLNPGLFVSYIFVS</sequence>
<protein>
    <submittedName>
        <fullName evidence="4">Insulin-like growth factor binding protein, N-terminal</fullName>
    </submittedName>
</protein>
<dbReference type="PANTHER" id="PTHR15332">
    <property type="entry name" value="PROPROTEIN CONVERTASE SUBTILISIN_KEXIN TYPE 5-LIKE"/>
    <property type="match status" value="1"/>
</dbReference>
<keyword evidence="1" id="KW-0472">Membrane</keyword>
<keyword evidence="1" id="KW-0812">Transmembrane</keyword>
<dbReference type="EMBL" id="LDAU01000106">
    <property type="protein sequence ID" value="KRX05539.1"/>
    <property type="molecule type" value="Genomic_DNA"/>
</dbReference>
<accession>A0A0V0QT43</accession>
<comment type="caution">
    <text evidence="4">The sequence shown here is derived from an EMBL/GenBank/DDBJ whole genome shotgun (WGS) entry which is preliminary data.</text>
</comment>